<keyword evidence="4" id="KW-0732">Signal</keyword>
<comment type="subcellular location">
    <subcellularLocation>
        <location evidence="1">Periplasm</location>
    </subcellularLocation>
</comment>
<dbReference type="InterPro" id="IPR013783">
    <property type="entry name" value="Ig-like_fold"/>
</dbReference>
<sequence>MPQRSRLSPRLLSFWISPVLRRVVLRQGMAAGLASLGLSSRPSLAGQVTQPTSFDVETLEEMARTLASLPYVPPSQQLPETLAGLDYERYGKIRFLPDHALWHGRGERFEAEFFHRGYLFKDRVAINEIVNGISHPIRYNPAWFDLGDISPPEDDIGLAGFRILARFPGASPRDRKEIAVFLGASYFRAVAPGQNFGLSARGLALGSGENGTEEFPVFREFWLERPQQDADHLVIYALLDSPSLTGAFRFVLRSDVETVMDVDSVLFPRRDIANIGIAPLTSMFWFDPSYRVGVDDYRQAVHDSDGLLIHTGAGETIWRSLADPAQVQLSSFADHSPRGFGLMQRQRGFDAYEDIGARYDLRPSAWVEPDEDWGEGAVHLAELPTGTEFQDNIVAFWRPTAPLRVGQQYRYAYRLRWCDDISAHTLARVVAFRAGASADPKRRFFMLDLAGGDLRADEKMLDAMAPPASPRQLAAMLVPEVICSAGQLKWAEIKRIPAYPVASMHGMRRSGVALYRVGFELEPGDASLVDLTVRVRRGGKVVSETWMYRWTAKDHPRP</sequence>
<accession>A0AAN0RCT3</accession>
<dbReference type="SUPFAM" id="SSF74650">
    <property type="entry name" value="Galactose mutarotase-like"/>
    <property type="match status" value="1"/>
</dbReference>
<feature type="domain" description="Glucan biosynthesis periplasmic MdoG C-terminal" evidence="6">
    <location>
        <begin position="54"/>
        <end position="550"/>
    </location>
</feature>
<dbReference type="FunFam" id="2.70.98.10:FF:000001">
    <property type="entry name" value="Glucans biosynthesis protein G"/>
    <property type="match status" value="1"/>
</dbReference>
<proteinExistence type="inferred from homology"/>
<keyword evidence="5" id="KW-0574">Periplasm</keyword>
<reference evidence="8" key="1">
    <citation type="submission" date="2012-06" db="EMBL/GenBank/DDBJ databases">
        <title>Genome analysis of multiple Granulibacter bethesdensis isolates demonstrates substantial genome diversity.</title>
        <authorList>
            <person name="Greenberg D.E."/>
            <person name="Porcella S.F."/>
            <person name="Zarember K."/>
            <person name="Zelazny A.M."/>
            <person name="Bruno D."/>
            <person name="Martens C."/>
            <person name="Barbian K.D."/>
            <person name="Jaske E."/>
            <person name="Holland S.M."/>
        </authorList>
    </citation>
    <scope>NUCLEOTIDE SEQUENCE [LARGE SCALE GENOMIC DNA]</scope>
    <source>
        <strain evidence="8">CGDNIH3</strain>
    </source>
</reference>
<dbReference type="AlphaFoldDB" id="A0AAN0RCT3"/>
<evidence type="ECO:0000256" key="3">
    <source>
        <dbReference type="ARBA" id="ARBA00009284"/>
    </source>
</evidence>
<evidence type="ECO:0000256" key="5">
    <source>
        <dbReference type="ARBA" id="ARBA00022764"/>
    </source>
</evidence>
<dbReference type="InterPro" id="IPR007444">
    <property type="entry name" value="Glucan_biosyn_MdoG_C"/>
</dbReference>
<evidence type="ECO:0000313" key="7">
    <source>
        <dbReference type="EMBL" id="AHJ62431.1"/>
    </source>
</evidence>
<dbReference type="EMBL" id="CP003181">
    <property type="protein sequence ID" value="AHJ62431.1"/>
    <property type="molecule type" value="Genomic_DNA"/>
</dbReference>
<dbReference type="PIRSF" id="PIRSF006281">
    <property type="entry name" value="MdoG"/>
    <property type="match status" value="1"/>
</dbReference>
<evidence type="ECO:0000256" key="1">
    <source>
        <dbReference type="ARBA" id="ARBA00004418"/>
    </source>
</evidence>
<dbReference type="InterPro" id="IPR014718">
    <property type="entry name" value="GH-type_carb-bd"/>
</dbReference>
<dbReference type="GO" id="GO:0030246">
    <property type="term" value="F:carbohydrate binding"/>
    <property type="evidence" value="ECO:0007669"/>
    <property type="project" value="InterPro"/>
</dbReference>
<dbReference type="GO" id="GO:0003824">
    <property type="term" value="F:catalytic activity"/>
    <property type="evidence" value="ECO:0007669"/>
    <property type="project" value="InterPro"/>
</dbReference>
<dbReference type="InterPro" id="IPR014438">
    <property type="entry name" value="Glucan_biosyn_MdoG/MdoD"/>
</dbReference>
<dbReference type="SUPFAM" id="SSF81296">
    <property type="entry name" value="E set domains"/>
    <property type="match status" value="1"/>
</dbReference>
<dbReference type="InterPro" id="IPR011013">
    <property type="entry name" value="Gal_mutarotase_sf_dom"/>
</dbReference>
<dbReference type="GO" id="GO:0030288">
    <property type="term" value="C:outer membrane-bounded periplasmic space"/>
    <property type="evidence" value="ECO:0007669"/>
    <property type="project" value="TreeGrafter"/>
</dbReference>
<dbReference type="Gene3D" id="2.70.98.10">
    <property type="match status" value="1"/>
</dbReference>
<comment type="pathway">
    <text evidence="2">Glycan metabolism; osmoregulated periplasmic glucan (OPG) biosynthesis.</text>
</comment>
<dbReference type="Pfam" id="PF04349">
    <property type="entry name" value="MdoG"/>
    <property type="match status" value="1"/>
</dbReference>
<dbReference type="InterPro" id="IPR014756">
    <property type="entry name" value="Ig_E-set"/>
</dbReference>
<protein>
    <submittedName>
        <fullName evidence="7">Periplasmic glucans biosynthesis protein mdoG</fullName>
    </submittedName>
</protein>
<organism evidence="7 8">
    <name type="scientific">Granulibacter bethesdensis</name>
    <dbReference type="NCBI Taxonomy" id="364410"/>
    <lineage>
        <taxon>Bacteria</taxon>
        <taxon>Pseudomonadati</taxon>
        <taxon>Pseudomonadota</taxon>
        <taxon>Alphaproteobacteria</taxon>
        <taxon>Acetobacterales</taxon>
        <taxon>Acetobacteraceae</taxon>
        <taxon>Granulibacter</taxon>
    </lineage>
</organism>
<dbReference type="PANTHER" id="PTHR30504">
    <property type="entry name" value="GLUCANS BIOSYNTHESIS PROTEIN"/>
    <property type="match status" value="1"/>
</dbReference>
<evidence type="ECO:0000259" key="6">
    <source>
        <dbReference type="Pfam" id="PF04349"/>
    </source>
</evidence>
<dbReference type="KEGG" id="gbc:GbCGDNIH3_0647"/>
<comment type="similarity">
    <text evidence="3">Belongs to the OpgD/OpgG family.</text>
</comment>
<dbReference type="PANTHER" id="PTHR30504:SF2">
    <property type="entry name" value="GLUCANS BIOSYNTHESIS PROTEIN G"/>
    <property type="match status" value="1"/>
</dbReference>
<dbReference type="Proteomes" id="UP000019438">
    <property type="component" value="Chromosome"/>
</dbReference>
<gene>
    <name evidence="7" type="ORF">GbCGDNIH3_0647</name>
</gene>
<dbReference type="GO" id="GO:0051274">
    <property type="term" value="P:beta-glucan biosynthetic process"/>
    <property type="evidence" value="ECO:0007669"/>
    <property type="project" value="TreeGrafter"/>
</dbReference>
<name>A0AAN0RCT3_9PROT</name>
<evidence type="ECO:0000256" key="4">
    <source>
        <dbReference type="ARBA" id="ARBA00022729"/>
    </source>
</evidence>
<evidence type="ECO:0000256" key="2">
    <source>
        <dbReference type="ARBA" id="ARBA00005001"/>
    </source>
</evidence>
<dbReference type="Gene3D" id="2.60.40.10">
    <property type="entry name" value="Immunoglobulins"/>
    <property type="match status" value="1"/>
</dbReference>
<evidence type="ECO:0000313" key="8">
    <source>
        <dbReference type="Proteomes" id="UP000019438"/>
    </source>
</evidence>